<evidence type="ECO:0000313" key="2">
    <source>
        <dbReference type="EMBL" id="AEN91631.1"/>
    </source>
</evidence>
<sequence>MQTFFIDYLEYLFFGNLNVYYKKLFLFFIYLSMKHKEILYI</sequence>
<organism evidence="2 3">
    <name type="scientific">Priestia megaterium (strain WSH-002)</name>
    <name type="common">Bacillus megaterium</name>
    <dbReference type="NCBI Taxonomy" id="1006007"/>
    <lineage>
        <taxon>Bacteria</taxon>
        <taxon>Bacillati</taxon>
        <taxon>Bacillota</taxon>
        <taxon>Bacilli</taxon>
        <taxon>Bacillales</taxon>
        <taxon>Bacillaceae</taxon>
        <taxon>Priestia</taxon>
    </lineage>
</organism>
<dbReference type="AlphaFoldDB" id="A0A8D4BME8"/>
<evidence type="ECO:0000256" key="1">
    <source>
        <dbReference type="SAM" id="Phobius"/>
    </source>
</evidence>
<accession>A0A8D4BME8</accession>
<dbReference type="EMBL" id="CP003017">
    <property type="protein sequence ID" value="AEN91631.1"/>
    <property type="molecule type" value="Genomic_DNA"/>
</dbReference>
<proteinExistence type="predicted"/>
<reference evidence="2 3" key="1">
    <citation type="journal article" date="2011" name="J. Bacteriol.">
        <title>Complete genome sequence of the industrial strain Bacillus megaterium WSH-002.</title>
        <authorList>
            <person name="Liu L."/>
            <person name="Li Y."/>
            <person name="Zhang J."/>
            <person name="Zou W."/>
            <person name="Zhou Z."/>
            <person name="Liu J."/>
            <person name="Li X."/>
            <person name="Wang L."/>
            <person name="Chen J."/>
        </authorList>
    </citation>
    <scope>NUCLEOTIDE SEQUENCE [LARGE SCALE GENOMIC DNA]</scope>
    <source>
        <strain evidence="2 3">WSH-002</strain>
    </source>
</reference>
<keyword evidence="1" id="KW-1133">Transmembrane helix</keyword>
<keyword evidence="1" id="KW-0812">Transmembrane</keyword>
<name>A0A8D4BME8_PRIMW</name>
<protein>
    <submittedName>
        <fullName evidence="2">Uncharacterized protein</fullName>
    </submittedName>
</protein>
<dbReference type="KEGG" id="bmh:BMWSH_4753"/>
<evidence type="ECO:0000313" key="3">
    <source>
        <dbReference type="Proteomes" id="UP000001283"/>
    </source>
</evidence>
<keyword evidence="1" id="KW-0472">Membrane</keyword>
<gene>
    <name evidence="2" type="ORF">BMWSH_4753</name>
</gene>
<dbReference type="Proteomes" id="UP000001283">
    <property type="component" value="Chromosome"/>
</dbReference>
<feature type="transmembrane region" description="Helical" evidence="1">
    <location>
        <begin position="12"/>
        <end position="31"/>
    </location>
</feature>